<dbReference type="GO" id="GO:0005737">
    <property type="term" value="C:cytoplasm"/>
    <property type="evidence" value="ECO:0007669"/>
    <property type="project" value="TreeGrafter"/>
</dbReference>
<dbReference type="Pfam" id="PF01266">
    <property type="entry name" value="DAO"/>
    <property type="match status" value="1"/>
</dbReference>
<accession>A0A9X1FSQ8</accession>
<reference evidence="3" key="1">
    <citation type="submission" date="2021-07" db="EMBL/GenBank/DDBJ databases">
        <title>Roseobacter insulae sp. nov., isolated from a tidal flat.</title>
        <authorList>
            <person name="Park S."/>
            <person name="Yoon J.-H."/>
        </authorList>
    </citation>
    <scope>NUCLEOTIDE SEQUENCE</scope>
    <source>
        <strain evidence="3">YSTF-M11</strain>
    </source>
</reference>
<name>A0A9X1FSQ8_9RHOB</name>
<dbReference type="AlphaFoldDB" id="A0A9X1FSQ8"/>
<dbReference type="GO" id="GO:0016491">
    <property type="term" value="F:oxidoreductase activity"/>
    <property type="evidence" value="ECO:0007669"/>
    <property type="project" value="UniProtKB-KW"/>
</dbReference>
<comment type="caution">
    <text evidence="3">The sequence shown here is derived from an EMBL/GenBank/DDBJ whole genome shotgun (WGS) entry which is preliminary data.</text>
</comment>
<organism evidence="3 4">
    <name type="scientific">Roseobacter insulae</name>
    <dbReference type="NCBI Taxonomy" id="2859783"/>
    <lineage>
        <taxon>Bacteria</taxon>
        <taxon>Pseudomonadati</taxon>
        <taxon>Pseudomonadota</taxon>
        <taxon>Alphaproteobacteria</taxon>
        <taxon>Rhodobacterales</taxon>
        <taxon>Roseobacteraceae</taxon>
        <taxon>Roseobacter</taxon>
    </lineage>
</organism>
<keyword evidence="4" id="KW-1185">Reference proteome</keyword>
<dbReference type="RefSeq" id="WP_219499408.1">
    <property type="nucleotide sequence ID" value="NZ_JAHXDN010000001.1"/>
</dbReference>
<evidence type="ECO:0000256" key="1">
    <source>
        <dbReference type="ARBA" id="ARBA00023002"/>
    </source>
</evidence>
<dbReference type="PANTHER" id="PTHR13847:SF289">
    <property type="entry name" value="GLYCINE OXIDASE"/>
    <property type="match status" value="1"/>
</dbReference>
<sequence>MGTPVTIIGAGIVGICCALSLQARGMQVRLIDRGAPGQETSFGNAGVVSPWSIIPQAVPGIWKSIPGMLFDPSGPLSVRAGIWPKLVPWGLRFLASSGERTTRRTADAMEILCNPSIRLFRHHLEGTGHEDLLTDSCYVHAFRNAAKASLSDLGYVIRQEKGADLELVGSDALHRMEPALSRDFQAAIVIKGQARARAPGRMAQVLAEKVIAQGGEFVQANITALERTEEPGWVLRTSGVDISAQKIVLAAGVWSADLLMSAGISVPLLAERGYHVEFPHAAIELRNSVMDVDAKVVASSMEDGVRVAGTSEFAAIDAPPNPRKKKLLTRQARAMFPGLDGAGARFWMGRRPSFPDSLPALGEIRQAQGLFAAFGHSHYGLMMAPKTGELVADIIVGTKPNLDLSALDPQRF</sequence>
<dbReference type="EMBL" id="JAHXDN010000001">
    <property type="protein sequence ID" value="MBW4707015.1"/>
    <property type="molecule type" value="Genomic_DNA"/>
</dbReference>
<proteinExistence type="predicted"/>
<dbReference type="InterPro" id="IPR006076">
    <property type="entry name" value="FAD-dep_OxRdtase"/>
</dbReference>
<feature type="domain" description="FAD dependent oxidoreductase" evidence="2">
    <location>
        <begin position="5"/>
        <end position="393"/>
    </location>
</feature>
<evidence type="ECO:0000313" key="4">
    <source>
        <dbReference type="Proteomes" id="UP001138661"/>
    </source>
</evidence>
<keyword evidence="1" id="KW-0560">Oxidoreductase</keyword>
<evidence type="ECO:0000259" key="2">
    <source>
        <dbReference type="Pfam" id="PF01266"/>
    </source>
</evidence>
<gene>
    <name evidence="3" type="ORF">KX928_04355</name>
</gene>
<protein>
    <submittedName>
        <fullName evidence="3">FAD-binding oxidoreductase</fullName>
    </submittedName>
</protein>
<dbReference type="Proteomes" id="UP001138661">
    <property type="component" value="Unassembled WGS sequence"/>
</dbReference>
<dbReference type="PANTHER" id="PTHR13847">
    <property type="entry name" value="SARCOSINE DEHYDROGENASE-RELATED"/>
    <property type="match status" value="1"/>
</dbReference>
<evidence type="ECO:0000313" key="3">
    <source>
        <dbReference type="EMBL" id="MBW4707015.1"/>
    </source>
</evidence>